<proteinExistence type="predicted"/>
<dbReference type="AlphaFoldDB" id="A0A1I2HP83"/>
<sequence>MDNVKSQFISELNSLEKLVDFYNSEFNLLRINAEGCDSLTEFKTDFHEFYSQKKIFNYNSLIISLYGYFEKFIENILVEYIDKINIIFNRYSSLPEPIVKNHLRLSLELIEKTQNSRYSGSLNKEGIIKNLHECINVNENYQLNKEAFSQHSANFRLQVVDEIFSRVGIESISNRIRKVPEFVNYIKDKYEVAEIQELGNDEINTILNDLAERRNEVAHGVPSQILSNDIIIDYIEYFDHLSNALIEVVNKSIYTLDVEQNCVLINDIRNTYRNGEVICLDSNNLRFSNGDVIYGVNSDTICKSKILNIQRVDVDIETTDETENYEVGLLIDKPFKKNYKVYINNATQQ</sequence>
<dbReference type="STRING" id="655355.SAMN05216283_104147"/>
<dbReference type="Pfam" id="PF18735">
    <property type="entry name" value="HEPN_RiboL-PSP"/>
    <property type="match status" value="1"/>
</dbReference>
<keyword evidence="3" id="KW-1185">Reference proteome</keyword>
<evidence type="ECO:0000313" key="2">
    <source>
        <dbReference type="EMBL" id="SFF30536.1"/>
    </source>
</evidence>
<organism evidence="2 3">
    <name type="scientific">Sunxiuqinia elliptica</name>
    <dbReference type="NCBI Taxonomy" id="655355"/>
    <lineage>
        <taxon>Bacteria</taxon>
        <taxon>Pseudomonadati</taxon>
        <taxon>Bacteroidota</taxon>
        <taxon>Bacteroidia</taxon>
        <taxon>Marinilabiliales</taxon>
        <taxon>Prolixibacteraceae</taxon>
        <taxon>Sunxiuqinia</taxon>
    </lineage>
</organism>
<evidence type="ECO:0000313" key="3">
    <source>
        <dbReference type="Proteomes" id="UP000198964"/>
    </source>
</evidence>
<dbReference type="Proteomes" id="UP000198964">
    <property type="component" value="Unassembled WGS sequence"/>
</dbReference>
<reference evidence="2 3" key="1">
    <citation type="submission" date="2016-10" db="EMBL/GenBank/DDBJ databases">
        <authorList>
            <person name="de Groot N.N."/>
        </authorList>
    </citation>
    <scope>NUCLEOTIDE SEQUENCE [LARGE SCALE GENOMIC DNA]</scope>
    <source>
        <strain evidence="2 3">CGMCC 1.9156</strain>
    </source>
</reference>
<name>A0A1I2HP83_9BACT</name>
<dbReference type="RefSeq" id="WP_093919829.1">
    <property type="nucleotide sequence ID" value="NZ_FONW01000004.1"/>
</dbReference>
<evidence type="ECO:0000259" key="1">
    <source>
        <dbReference type="Pfam" id="PF18735"/>
    </source>
</evidence>
<dbReference type="EMBL" id="FONW01000004">
    <property type="protein sequence ID" value="SFF30536.1"/>
    <property type="molecule type" value="Genomic_DNA"/>
</dbReference>
<dbReference type="InterPro" id="IPR041519">
    <property type="entry name" value="HEPN_RiboL-PSP"/>
</dbReference>
<feature type="domain" description="RiboL-PSP-HEPN" evidence="1">
    <location>
        <begin position="36"/>
        <end position="249"/>
    </location>
</feature>
<protein>
    <recommendedName>
        <fullName evidence="1">RiboL-PSP-HEPN domain-containing protein</fullName>
    </recommendedName>
</protein>
<accession>A0A1I2HP83</accession>
<gene>
    <name evidence="2" type="ORF">SAMN05216283_104147</name>
</gene>